<dbReference type="KEGG" id="samy:DB32_008660"/>
<dbReference type="STRING" id="927083.DB32_008660"/>
<name>A0A0F6WAE6_9BACT</name>
<evidence type="ECO:0000256" key="9">
    <source>
        <dbReference type="ARBA" id="ARBA00022801"/>
    </source>
</evidence>
<accession>A0A0F6WAE6</accession>
<evidence type="ECO:0000259" key="11">
    <source>
        <dbReference type="Pfam" id="PF00561"/>
    </source>
</evidence>
<evidence type="ECO:0000256" key="1">
    <source>
        <dbReference type="ARBA" id="ARBA00001585"/>
    </source>
</evidence>
<sequence>MRTAYRALRDRFVIDLAGFVSLGGIDQWISVRGDDVRNPVLVIVHGGPGAVTSIFTSRLRAWERCFTVVHWDQRGAGRTFGRHGARGELSLARLAEDGIELAMHLRARLGHEKVIVLGSSVGSAIALQMVRRRPELFHAYVGVDQNVGDPDGLGHRLAIDALRASGDRRGVRELERIGADPARWTRDDFDRRNRIIAGARTGAPDMIRDVTLPAMLSSPQHGWLDLVDIARGLRFSLGRLHAEVATFDARAGGVCFEVPVIVLQGEHDIVTPHALAARFVDDVDAPYKAFATIEGAGHLAAFAFPERFLEQLTRAWRGSVAR</sequence>
<proteinExistence type="inferred from homology"/>
<evidence type="ECO:0000256" key="4">
    <source>
        <dbReference type="ARBA" id="ARBA00012568"/>
    </source>
</evidence>
<keyword evidence="6" id="KW-0031">Aminopeptidase</keyword>
<evidence type="ECO:0000256" key="6">
    <source>
        <dbReference type="ARBA" id="ARBA00022438"/>
    </source>
</evidence>
<dbReference type="PRINTS" id="PR00793">
    <property type="entry name" value="PROAMNOPTASE"/>
</dbReference>
<dbReference type="PANTHER" id="PTHR43722:SF1">
    <property type="entry name" value="PROLINE IMINOPEPTIDASE"/>
    <property type="match status" value="1"/>
</dbReference>
<evidence type="ECO:0000256" key="7">
    <source>
        <dbReference type="ARBA" id="ARBA00022490"/>
    </source>
</evidence>
<evidence type="ECO:0000256" key="3">
    <source>
        <dbReference type="ARBA" id="ARBA00010088"/>
    </source>
</evidence>
<gene>
    <name evidence="12" type="ORF">DB32_008660</name>
</gene>
<keyword evidence="9" id="KW-0378">Hydrolase</keyword>
<dbReference type="Pfam" id="PF00561">
    <property type="entry name" value="Abhydrolase_1"/>
    <property type="match status" value="1"/>
</dbReference>
<dbReference type="InterPro" id="IPR029058">
    <property type="entry name" value="AB_hydrolase_fold"/>
</dbReference>
<evidence type="ECO:0000256" key="2">
    <source>
        <dbReference type="ARBA" id="ARBA00004496"/>
    </source>
</evidence>
<evidence type="ECO:0000256" key="8">
    <source>
        <dbReference type="ARBA" id="ARBA00022670"/>
    </source>
</evidence>
<dbReference type="PANTHER" id="PTHR43722">
    <property type="entry name" value="PROLINE IMINOPEPTIDASE"/>
    <property type="match status" value="1"/>
</dbReference>
<dbReference type="RefSeq" id="WP_083458411.1">
    <property type="nucleotide sequence ID" value="NZ_CP011125.1"/>
</dbReference>
<dbReference type="InterPro" id="IPR002410">
    <property type="entry name" value="Peptidase_S33"/>
</dbReference>
<dbReference type="GO" id="GO:0005737">
    <property type="term" value="C:cytoplasm"/>
    <property type="evidence" value="ECO:0007669"/>
    <property type="project" value="UniProtKB-SubCell"/>
</dbReference>
<feature type="domain" description="AB hydrolase-1" evidence="11">
    <location>
        <begin position="39"/>
        <end position="302"/>
    </location>
</feature>
<dbReference type="AlphaFoldDB" id="A0A0F6WAE6"/>
<keyword evidence="8" id="KW-0645">Protease</keyword>
<evidence type="ECO:0000256" key="10">
    <source>
        <dbReference type="ARBA" id="ARBA00029605"/>
    </source>
</evidence>
<dbReference type="GO" id="GO:0004177">
    <property type="term" value="F:aminopeptidase activity"/>
    <property type="evidence" value="ECO:0007669"/>
    <property type="project" value="UniProtKB-KW"/>
</dbReference>
<dbReference type="InterPro" id="IPR005944">
    <property type="entry name" value="Pro_iminopeptidase"/>
</dbReference>
<dbReference type="EMBL" id="CP011125">
    <property type="protein sequence ID" value="AKF11511.1"/>
    <property type="molecule type" value="Genomic_DNA"/>
</dbReference>
<keyword evidence="13" id="KW-1185">Reference proteome</keyword>
<dbReference type="GO" id="GO:0006508">
    <property type="term" value="P:proteolysis"/>
    <property type="evidence" value="ECO:0007669"/>
    <property type="project" value="UniProtKB-KW"/>
</dbReference>
<evidence type="ECO:0000313" key="12">
    <source>
        <dbReference type="EMBL" id="AKF11511.1"/>
    </source>
</evidence>
<dbReference type="Gene3D" id="3.40.50.1820">
    <property type="entry name" value="alpha/beta hydrolase"/>
    <property type="match status" value="1"/>
</dbReference>
<evidence type="ECO:0000256" key="5">
    <source>
        <dbReference type="ARBA" id="ARBA00021843"/>
    </source>
</evidence>
<dbReference type="InterPro" id="IPR000073">
    <property type="entry name" value="AB_hydrolase_1"/>
</dbReference>
<dbReference type="SUPFAM" id="SSF53474">
    <property type="entry name" value="alpha/beta-Hydrolases"/>
    <property type="match status" value="1"/>
</dbReference>
<dbReference type="OrthoDB" id="9796770at2"/>
<reference evidence="12 13" key="1">
    <citation type="submission" date="2015-03" db="EMBL/GenBank/DDBJ databases">
        <title>Genome assembly of Sandaracinus amylolyticus DSM 53668.</title>
        <authorList>
            <person name="Sharma G."/>
            <person name="Subramanian S."/>
        </authorList>
    </citation>
    <scope>NUCLEOTIDE SEQUENCE [LARGE SCALE GENOMIC DNA]</scope>
    <source>
        <strain evidence="12 13">DSM 53668</strain>
    </source>
</reference>
<comment type="catalytic activity">
    <reaction evidence="1">
        <text>Release of N-terminal proline from a peptide.</text>
        <dbReference type="EC" id="3.4.11.5"/>
    </reaction>
</comment>
<keyword evidence="7" id="KW-0963">Cytoplasm</keyword>
<evidence type="ECO:0000313" key="13">
    <source>
        <dbReference type="Proteomes" id="UP000034883"/>
    </source>
</evidence>
<comment type="similarity">
    <text evidence="3">Belongs to the peptidase S33 family.</text>
</comment>
<protein>
    <recommendedName>
        <fullName evidence="5">Proline iminopeptidase</fullName>
        <ecNumber evidence="4">3.4.11.5</ecNumber>
    </recommendedName>
    <alternativeName>
        <fullName evidence="10">Prolyl aminopeptidase</fullName>
    </alternativeName>
</protein>
<dbReference type="EC" id="3.4.11.5" evidence="4"/>
<dbReference type="Proteomes" id="UP000034883">
    <property type="component" value="Chromosome"/>
</dbReference>
<comment type="subcellular location">
    <subcellularLocation>
        <location evidence="2">Cytoplasm</location>
    </subcellularLocation>
</comment>
<organism evidence="12 13">
    <name type="scientific">Sandaracinus amylolyticus</name>
    <dbReference type="NCBI Taxonomy" id="927083"/>
    <lineage>
        <taxon>Bacteria</taxon>
        <taxon>Pseudomonadati</taxon>
        <taxon>Myxococcota</taxon>
        <taxon>Polyangia</taxon>
        <taxon>Polyangiales</taxon>
        <taxon>Sandaracinaceae</taxon>
        <taxon>Sandaracinus</taxon>
    </lineage>
</organism>